<dbReference type="PIRSF" id="PIRSF038885">
    <property type="entry name" value="COB"/>
    <property type="match status" value="1"/>
</dbReference>
<feature type="transmembrane region" description="Helical" evidence="20">
    <location>
        <begin position="346"/>
        <end position="368"/>
    </location>
</feature>
<dbReference type="InterPro" id="IPR016174">
    <property type="entry name" value="Di-haem_cyt_TM"/>
</dbReference>
<evidence type="ECO:0000256" key="3">
    <source>
        <dbReference type="ARBA" id="ARBA00011088"/>
    </source>
</evidence>
<dbReference type="InterPro" id="IPR030689">
    <property type="entry name" value="Cytochrome_b"/>
</dbReference>
<accession>Q9T9B8</accession>
<evidence type="ECO:0000256" key="16">
    <source>
        <dbReference type="ARBA" id="ARBA00023136"/>
    </source>
</evidence>
<dbReference type="InterPro" id="IPR048260">
    <property type="entry name" value="Cytochrome_b_C_euk/bac"/>
</dbReference>
<dbReference type="EMBL" id="AF036276">
    <property type="protein sequence ID" value="AAD51427.1"/>
    <property type="molecule type" value="Genomic_DNA"/>
</dbReference>
<sequence>MINIRKSHPLMKIVNNAFIDLPAPSNISSWWNFGSLLGICLILQILTGLFLAMHYTSDTTTAFSSVTHICRDVNYGWIIRYMHANGASMFFICLYMHVGRGMYYGSYTFLETWNIGVILLFTVMATAFTGYVLPWGQMSFWGATVITNLLSAIPYIGTSLVEWIWGGFSVDKATLTRFFAFHFILPFIITALAMVHLLFLHETGSNNPTGISSNMDKIPFHPYYTIKDILGALLLILTLMLLVLFAPDLLGDPDNYTPANPLNTPPHIKPEWYFLFAYAILRSIPNKLGGVLALVLSILILILMPLLHMSKQRSMMFRPLSQCLFWILAADLLTLTWIGGQPVEHPYIIIGQLASIMYFLIILVLMPVTSMIENNFLKW</sequence>
<feature type="transmembrane region" description="Helical" evidence="20">
    <location>
        <begin position="319"/>
        <end position="340"/>
    </location>
</feature>
<gene>
    <name evidence="23" type="primary">cytb</name>
    <name evidence="24" type="synonym">CYTB</name>
</gene>
<evidence type="ECO:0000256" key="7">
    <source>
        <dbReference type="ARBA" id="ARBA00022660"/>
    </source>
</evidence>
<protein>
    <recommendedName>
        <fullName evidence="4 20">Cytochrome b</fullName>
    </recommendedName>
</protein>
<evidence type="ECO:0000256" key="4">
    <source>
        <dbReference type="ARBA" id="ARBA00013531"/>
    </source>
</evidence>
<keyword evidence="9 19" id="KW-0479">Metal-binding</keyword>
<dbReference type="FunFam" id="1.20.810.10:FF:000002">
    <property type="entry name" value="Cytochrome b"/>
    <property type="match status" value="1"/>
</dbReference>
<feature type="binding site" description="axial binding residue" evidence="19">
    <location>
        <position position="83"/>
    </location>
    <ligand>
        <name>heme b</name>
        <dbReference type="ChEBI" id="CHEBI:60344"/>
        <label>b562</label>
    </ligand>
    <ligandPart>
        <name>Fe</name>
        <dbReference type="ChEBI" id="CHEBI:18248"/>
    </ligandPart>
</feature>
<reference evidence="23" key="1">
    <citation type="journal article" date="1999" name="Mol. Phylogenet. Evol.">
        <title>The tribal radiation of the family Bovidae (Artiodactyla) and the evolution of the mitochondrial cytochrome b gene.</title>
        <authorList>
            <person name="Hassanin A."/>
            <person name="Douzery E.J.P."/>
        </authorList>
    </citation>
    <scope>NUCLEOTIDE SEQUENCE</scope>
</reference>
<dbReference type="GO" id="GO:0005743">
    <property type="term" value="C:mitochondrial inner membrane"/>
    <property type="evidence" value="ECO:0007669"/>
    <property type="project" value="UniProtKB-SubCell"/>
</dbReference>
<feature type="transmembrane region" description="Helical" evidence="20">
    <location>
        <begin position="178"/>
        <end position="200"/>
    </location>
</feature>
<evidence type="ECO:0000313" key="23">
    <source>
        <dbReference type="EMBL" id="AAD51427.1"/>
    </source>
</evidence>
<dbReference type="AlphaFoldDB" id="Q9T9B8"/>
<feature type="binding site" evidence="18">
    <location>
        <position position="201"/>
    </location>
    <ligand>
        <name>a ubiquinone</name>
        <dbReference type="ChEBI" id="CHEBI:16389"/>
    </ligand>
</feature>
<feature type="binding site" description="axial binding residue" evidence="19">
    <location>
        <position position="182"/>
    </location>
    <ligand>
        <name>heme b</name>
        <dbReference type="ChEBI" id="CHEBI:60344"/>
        <label>b562</label>
    </ligand>
    <ligandPart>
        <name>Fe</name>
        <dbReference type="ChEBI" id="CHEBI:18248"/>
    </ligandPart>
</feature>
<dbReference type="PANTHER" id="PTHR19271:SF16">
    <property type="entry name" value="CYTOCHROME B"/>
    <property type="match status" value="1"/>
</dbReference>
<dbReference type="InterPro" id="IPR036150">
    <property type="entry name" value="Cyt_b/b6_C_sf"/>
</dbReference>
<comment type="function">
    <text evidence="1 20">Component of the ubiquinol-cytochrome c reductase complex (complex III or cytochrome b-c1 complex) that is part of the mitochondrial respiratory chain. The b-c1 complex mediates electron transfer from ubiquinol to cytochrome c. Contributes to the generation of a proton gradient across the mitochondrial membrane that is then used for ATP synthesis.</text>
</comment>
<dbReference type="GeneID" id="15089082"/>
<evidence type="ECO:0000256" key="11">
    <source>
        <dbReference type="ARBA" id="ARBA00022982"/>
    </source>
</evidence>
<evidence type="ECO:0000256" key="10">
    <source>
        <dbReference type="ARBA" id="ARBA00022792"/>
    </source>
</evidence>
<evidence type="ECO:0000256" key="17">
    <source>
        <dbReference type="ARBA" id="ARBA00061233"/>
    </source>
</evidence>
<dbReference type="InterPro" id="IPR005797">
    <property type="entry name" value="Cyt_b/b6_N"/>
</dbReference>
<evidence type="ECO:0000256" key="19">
    <source>
        <dbReference type="PIRSR" id="PIRSR038885-2"/>
    </source>
</evidence>
<keyword evidence="8 20" id="KW-0812">Transmembrane</keyword>
<keyword evidence="15 20" id="KW-0496">Mitochondrion</keyword>
<dbReference type="SUPFAM" id="SSF81342">
    <property type="entry name" value="Transmembrane di-heme cytochromes"/>
    <property type="match status" value="1"/>
</dbReference>
<keyword evidence="6 19" id="KW-0349">Heme</keyword>
<keyword evidence="12 20" id="KW-1133">Transmembrane helix</keyword>
<dbReference type="InterPro" id="IPR005798">
    <property type="entry name" value="Cyt_b/b6_C"/>
</dbReference>
<dbReference type="GO" id="GO:0016491">
    <property type="term" value="F:oxidoreductase activity"/>
    <property type="evidence" value="ECO:0007669"/>
    <property type="project" value="UniProtKB-UniRule"/>
</dbReference>
<dbReference type="GO" id="GO:0046872">
    <property type="term" value="F:metal ion binding"/>
    <property type="evidence" value="ECO:0007669"/>
    <property type="project" value="UniProtKB-UniRule"/>
</dbReference>
<evidence type="ECO:0000256" key="6">
    <source>
        <dbReference type="ARBA" id="ARBA00022617"/>
    </source>
</evidence>
<dbReference type="CTD" id="4519"/>
<evidence type="ECO:0000256" key="5">
    <source>
        <dbReference type="ARBA" id="ARBA00022448"/>
    </source>
</evidence>
<evidence type="ECO:0000259" key="22">
    <source>
        <dbReference type="PROSITE" id="PS51003"/>
    </source>
</evidence>
<comment type="similarity">
    <text evidence="17 20">Belongs to the cytochrome b family.</text>
</comment>
<evidence type="ECO:0000256" key="1">
    <source>
        <dbReference type="ARBA" id="ARBA00002566"/>
    </source>
</evidence>
<dbReference type="Pfam" id="PF00032">
    <property type="entry name" value="Cytochrom_B_C"/>
    <property type="match status" value="1"/>
</dbReference>
<proteinExistence type="inferred from homology"/>
<dbReference type="Gene3D" id="1.20.810.10">
    <property type="entry name" value="Cytochrome Bc1 Complex, Chain C"/>
    <property type="match status" value="1"/>
</dbReference>
<keyword evidence="13 19" id="KW-0408">Iron</keyword>
<keyword evidence="11 20" id="KW-0249">Electron transport</keyword>
<feature type="transmembrane region" description="Helical" evidence="20">
    <location>
        <begin position="145"/>
        <end position="166"/>
    </location>
</feature>
<keyword evidence="14" id="KW-0830">Ubiquinone</keyword>
<feature type="transmembrane region" description="Helical" evidence="20">
    <location>
        <begin position="30"/>
        <end position="56"/>
    </location>
</feature>
<feature type="binding site" description="axial binding residue" evidence="19">
    <location>
        <position position="97"/>
    </location>
    <ligand>
        <name>heme b</name>
        <dbReference type="ChEBI" id="CHEBI:60344"/>
        <label>b566</label>
    </ligand>
    <ligandPart>
        <name>Fe</name>
        <dbReference type="ChEBI" id="CHEBI:18248"/>
    </ligandPart>
</feature>
<dbReference type="RefSeq" id="YP_007626705.1">
    <property type="nucleotide sequence ID" value="NC_020749.1"/>
</dbReference>
<dbReference type="PROSITE" id="PS51002">
    <property type="entry name" value="CYTB_NTER"/>
    <property type="match status" value="1"/>
</dbReference>
<comment type="cofactor">
    <cofactor evidence="19">
        <name>heme</name>
        <dbReference type="ChEBI" id="CHEBI:30413"/>
    </cofactor>
    <text evidence="19">Binds 2 heme groups non-covalently.</text>
</comment>
<feature type="transmembrane region" description="Helical" evidence="20">
    <location>
        <begin position="221"/>
        <end position="246"/>
    </location>
</feature>
<keyword evidence="5 20" id="KW-0813">Transport</keyword>
<feature type="domain" description="Cytochrome b/b6 N-terminal region profile" evidence="21">
    <location>
        <begin position="1"/>
        <end position="209"/>
    </location>
</feature>
<evidence type="ECO:0000256" key="15">
    <source>
        <dbReference type="ARBA" id="ARBA00023128"/>
    </source>
</evidence>
<organism evidence="23">
    <name type="scientific">Tragelaphus eurycerus</name>
    <name type="common">Bongo</name>
    <dbReference type="NCBI Taxonomy" id="69297"/>
    <lineage>
        <taxon>Eukaryota</taxon>
        <taxon>Metazoa</taxon>
        <taxon>Chordata</taxon>
        <taxon>Craniata</taxon>
        <taxon>Vertebrata</taxon>
        <taxon>Euteleostomi</taxon>
        <taxon>Mammalia</taxon>
        <taxon>Eutheria</taxon>
        <taxon>Laurasiatheria</taxon>
        <taxon>Artiodactyla</taxon>
        <taxon>Ruminantia</taxon>
        <taxon>Pecora</taxon>
        <taxon>Bovidae</taxon>
        <taxon>Bovinae</taxon>
        <taxon>Tragelaphus</taxon>
    </lineage>
</organism>
<comment type="subcellular location">
    <subcellularLocation>
        <location evidence="2">Mitochondrion inner membrane</location>
        <topology evidence="2">Multi-pass membrane protein</topology>
    </subcellularLocation>
</comment>
<evidence type="ECO:0000256" key="18">
    <source>
        <dbReference type="PIRSR" id="PIRSR038885-1"/>
    </source>
</evidence>
<evidence type="ECO:0000256" key="2">
    <source>
        <dbReference type="ARBA" id="ARBA00004448"/>
    </source>
</evidence>
<dbReference type="GO" id="GO:0006122">
    <property type="term" value="P:mitochondrial electron transport, ubiquinol to cytochrome c"/>
    <property type="evidence" value="ECO:0007669"/>
    <property type="project" value="TreeGrafter"/>
</dbReference>
<comment type="cofactor">
    <cofactor evidence="20">
        <name>heme b</name>
        <dbReference type="ChEBI" id="CHEBI:60344"/>
    </cofactor>
    <text evidence="20">Binds 2 heme groups non-covalently.</text>
</comment>
<geneLocation type="mitochondrion" evidence="23"/>
<dbReference type="PANTHER" id="PTHR19271">
    <property type="entry name" value="CYTOCHROME B"/>
    <property type="match status" value="1"/>
</dbReference>
<feature type="transmembrane region" description="Helical" evidence="20">
    <location>
        <begin position="113"/>
        <end position="133"/>
    </location>
</feature>
<feature type="transmembrane region" description="Helical" evidence="20">
    <location>
        <begin position="288"/>
        <end position="307"/>
    </location>
</feature>
<evidence type="ECO:0000259" key="21">
    <source>
        <dbReference type="PROSITE" id="PS51002"/>
    </source>
</evidence>
<evidence type="ECO:0000256" key="13">
    <source>
        <dbReference type="ARBA" id="ARBA00023004"/>
    </source>
</evidence>
<reference evidence="24" key="2">
    <citation type="journal article" date="2012" name="C. R. Biol.">
        <title>Pattern and timing of diversification of Cetartiodactyla (Mammalia, Laurasiatheria), as revealed by a comprehensive analysis of mitochondrial genomes.</title>
        <authorList>
            <person name="Hassanin A."/>
            <person name="Delsuc F."/>
            <person name="Ropiquet A."/>
            <person name="Hammer C."/>
            <person name="Jansen van Vuuren B."/>
            <person name="Matthee C."/>
            <person name="Ruiz-Garcia M."/>
            <person name="Catzeflis F."/>
            <person name="Areskoug V."/>
            <person name="Nguyen T.T."/>
            <person name="Couloux A."/>
        </authorList>
    </citation>
    <scope>NUCLEOTIDE SEQUENCE</scope>
    <source>
        <strain evidence="24">SUN8</strain>
    </source>
</reference>
<comment type="subunit">
    <text evidence="3">The cytochrome bc1 complex contains 11 subunits: 3 respiratory subunits (MT-CYB, CYC1 and UQCRFS1), 2 core proteins (UQCRC1 and UQCRC2) and 6 low-molecular weight proteins (UQCRH/QCR6, UQCRB/QCR7, UQCRQ/QCR8, UQCR10/QCR9, UQCR11/QCR10 and a cleavage product of UQCRFS1). This cytochrome bc1 complex then forms a dimer.</text>
</comment>
<evidence type="ECO:0000256" key="14">
    <source>
        <dbReference type="ARBA" id="ARBA00023075"/>
    </source>
</evidence>
<dbReference type="GO" id="GO:0045275">
    <property type="term" value="C:respiratory chain complex III"/>
    <property type="evidence" value="ECO:0007669"/>
    <property type="project" value="InterPro"/>
</dbReference>
<dbReference type="Pfam" id="PF00033">
    <property type="entry name" value="Cytochrome_B"/>
    <property type="match status" value="1"/>
</dbReference>
<dbReference type="InterPro" id="IPR027387">
    <property type="entry name" value="Cytb/b6-like_sf"/>
</dbReference>
<evidence type="ECO:0000313" key="24">
    <source>
        <dbReference type="EMBL" id="AEP22221.1"/>
    </source>
</evidence>
<keyword evidence="10" id="KW-0999">Mitochondrion inner membrane</keyword>
<feature type="binding site" description="axial binding residue" evidence="19">
    <location>
        <position position="196"/>
    </location>
    <ligand>
        <name>heme b</name>
        <dbReference type="ChEBI" id="CHEBI:60344"/>
        <label>b566</label>
    </ligand>
    <ligandPart>
        <name>Fe</name>
        <dbReference type="ChEBI" id="CHEBI:18248"/>
    </ligandPart>
</feature>
<feature type="transmembrane region" description="Helical" evidence="20">
    <location>
        <begin position="77"/>
        <end position="98"/>
    </location>
</feature>
<dbReference type="PROSITE" id="PS51003">
    <property type="entry name" value="CYTB_CTER"/>
    <property type="match status" value="1"/>
</dbReference>
<keyword evidence="7 20" id="KW-0679">Respiratory chain</keyword>
<keyword evidence="16 20" id="KW-0472">Membrane</keyword>
<dbReference type="EMBL" id="JN632703">
    <property type="protein sequence ID" value="AEP22221.1"/>
    <property type="molecule type" value="Genomic_DNA"/>
</dbReference>
<name>Q9T9B8_TRAEU</name>
<dbReference type="SUPFAM" id="SSF81648">
    <property type="entry name" value="a domain/subunit of cytochrome bc1 complex (Ubiquinol-cytochrome c reductase)"/>
    <property type="match status" value="1"/>
</dbReference>
<evidence type="ECO:0000256" key="8">
    <source>
        <dbReference type="ARBA" id="ARBA00022692"/>
    </source>
</evidence>
<feature type="domain" description="Cytochrome b/b6 C-terminal region profile" evidence="22">
    <location>
        <begin position="210"/>
        <end position="379"/>
    </location>
</feature>
<dbReference type="CDD" id="cd00290">
    <property type="entry name" value="cytochrome_b_C"/>
    <property type="match status" value="1"/>
</dbReference>
<evidence type="ECO:0000256" key="9">
    <source>
        <dbReference type="ARBA" id="ARBA00022723"/>
    </source>
</evidence>
<dbReference type="GO" id="GO:0008121">
    <property type="term" value="F:quinol-cytochrome-c reductase activity"/>
    <property type="evidence" value="ECO:0007669"/>
    <property type="project" value="InterPro"/>
</dbReference>
<evidence type="ECO:0000256" key="20">
    <source>
        <dbReference type="RuleBase" id="RU362117"/>
    </source>
</evidence>
<dbReference type="InterPro" id="IPR048259">
    <property type="entry name" value="Cytochrome_b_N_euk/bac"/>
</dbReference>
<evidence type="ECO:0000256" key="12">
    <source>
        <dbReference type="ARBA" id="ARBA00022989"/>
    </source>
</evidence>
<dbReference type="CDD" id="cd00284">
    <property type="entry name" value="Cytochrome_b_N"/>
    <property type="match status" value="1"/>
</dbReference>